<evidence type="ECO:0000313" key="3">
    <source>
        <dbReference type="EMBL" id="KAL3784944.1"/>
    </source>
</evidence>
<evidence type="ECO:0000259" key="2">
    <source>
        <dbReference type="Pfam" id="PF12237"/>
    </source>
</evidence>
<sequence>MRAKKKRQASAGVRSLARDDALSMCNVAGLDDAAGGGGGGGGPTRPEDDCLEALASAQLVGATIASLGDDDDDDDDDARAKTKTTTDSSRPSSSSSLPPGTGLVPNVRIELARHLRTRDLSAFLLGSCPGLRMPTFERWLLDSRLEETRRLRSVVEGWIDDPNSRRTIDDGRTATTTKKKYGRAARYRFKEAGEEADARLGREKVRNEVDRELVRDAAVGRTIPPSTPSSRDGLVESWMRGVDRDPVLPHRVMETDPSCDGLSRELIAAMTTSVGGGGDDDDDDDSGGGERRKKAAAEMIVRELCRRTSEACGEIRNLQKRLGRYQRFSWDDGLGSDGGGGARGKKRKSGGGGGVGRNSADKILVEWHDDDRVCSLVYVPRKRKTPRPSSRTGGFREYDRADAVRPPPKNEPKPFVIKINAAHYRKLRDMFDSCHGSADASTATPRMPGERATHVFHAVLFSLVVRYSSLSGGQQINDWRGGGMQGAVHDGVFDCLSRWFGGSACGTECFASPFNSYLPRFFSAFPSPDLDGHFGSRGDFFDSPLYEPEFLGPRWFEINPPFSPGVMTEMAIRILGLMERQERKDSDVTCIVIIPTVRGETDDRLGNQSKMKEKKEKKKQKSSVDGEEGDESNNKNLMSVVNLAAKQSFYQLINSPYCKSHIILPAREHGFTEGGQHLRPTKFKESQCSTSVIILRSKSWMGADDAKIFENELREAFASRHAMEVEQRKCASKGS</sequence>
<feature type="region of interest" description="Disordered" evidence="1">
    <location>
        <begin position="64"/>
        <end position="104"/>
    </location>
</feature>
<keyword evidence="4" id="KW-1185">Reference proteome</keyword>
<feature type="domain" description="PCIF1 WW" evidence="2">
    <location>
        <begin position="450"/>
        <end position="614"/>
    </location>
</feature>
<feature type="compositionally biased region" description="Acidic residues" evidence="1">
    <location>
        <begin position="278"/>
        <end position="287"/>
    </location>
</feature>
<feature type="compositionally biased region" description="Basic and acidic residues" evidence="1">
    <location>
        <begin position="394"/>
        <end position="412"/>
    </location>
</feature>
<feature type="compositionally biased region" description="Basic and acidic residues" evidence="1">
    <location>
        <begin position="602"/>
        <end position="614"/>
    </location>
</feature>
<reference evidence="3 4" key="1">
    <citation type="submission" date="2024-10" db="EMBL/GenBank/DDBJ databases">
        <title>Updated reference genomes for cyclostephanoid diatoms.</title>
        <authorList>
            <person name="Roberts W.R."/>
            <person name="Alverson A.J."/>
        </authorList>
    </citation>
    <scope>NUCLEOTIDE SEQUENCE [LARGE SCALE GENOMIC DNA]</scope>
    <source>
        <strain evidence="3 4">AJA276-08</strain>
    </source>
</reference>
<proteinExistence type="predicted"/>
<dbReference type="Proteomes" id="UP001530315">
    <property type="component" value="Unassembled WGS sequence"/>
</dbReference>
<feature type="region of interest" description="Disordered" evidence="1">
    <location>
        <begin position="383"/>
        <end position="414"/>
    </location>
</feature>
<evidence type="ECO:0000313" key="4">
    <source>
        <dbReference type="Proteomes" id="UP001530315"/>
    </source>
</evidence>
<protein>
    <recommendedName>
        <fullName evidence="2">PCIF1 WW domain-containing protein</fullName>
    </recommendedName>
</protein>
<gene>
    <name evidence="3" type="ORF">ACHAW5_003624</name>
</gene>
<evidence type="ECO:0000256" key="1">
    <source>
        <dbReference type="SAM" id="MobiDB-lite"/>
    </source>
</evidence>
<dbReference type="PANTHER" id="PTHR21727">
    <property type="entry name" value="PHOSPHORYLATED CTD INTERACTING FACTOR 1"/>
    <property type="match status" value="1"/>
</dbReference>
<organism evidence="3 4">
    <name type="scientific">Stephanodiscus triporus</name>
    <dbReference type="NCBI Taxonomy" id="2934178"/>
    <lineage>
        <taxon>Eukaryota</taxon>
        <taxon>Sar</taxon>
        <taxon>Stramenopiles</taxon>
        <taxon>Ochrophyta</taxon>
        <taxon>Bacillariophyta</taxon>
        <taxon>Coscinodiscophyceae</taxon>
        <taxon>Thalassiosirophycidae</taxon>
        <taxon>Stephanodiscales</taxon>
        <taxon>Stephanodiscaceae</taxon>
        <taxon>Stephanodiscus</taxon>
    </lineage>
</organism>
<name>A0ABD3P9M9_9STRA</name>
<dbReference type="AlphaFoldDB" id="A0ABD3P9M9"/>
<feature type="region of interest" description="Disordered" evidence="1">
    <location>
        <begin position="28"/>
        <end position="49"/>
    </location>
</feature>
<feature type="region of interest" description="Disordered" evidence="1">
    <location>
        <begin position="602"/>
        <end position="634"/>
    </location>
</feature>
<dbReference type="InterPro" id="IPR022035">
    <property type="entry name" value="PCIF1_WW"/>
</dbReference>
<dbReference type="Pfam" id="PF12237">
    <property type="entry name" value="PCIF1_WW"/>
    <property type="match status" value="1"/>
</dbReference>
<accession>A0ABD3P9M9</accession>
<dbReference type="InterPro" id="IPR039881">
    <property type="entry name" value="PCIF1-like"/>
</dbReference>
<dbReference type="EMBL" id="JALLAZ020000912">
    <property type="protein sequence ID" value="KAL3784944.1"/>
    <property type="molecule type" value="Genomic_DNA"/>
</dbReference>
<feature type="compositionally biased region" description="Low complexity" evidence="1">
    <location>
        <begin position="83"/>
        <end position="99"/>
    </location>
</feature>
<feature type="region of interest" description="Disordered" evidence="1">
    <location>
        <begin position="270"/>
        <end position="294"/>
    </location>
</feature>
<comment type="caution">
    <text evidence="3">The sequence shown here is derived from an EMBL/GenBank/DDBJ whole genome shotgun (WGS) entry which is preliminary data.</text>
</comment>
<dbReference type="PANTHER" id="PTHR21727:SF0">
    <property type="entry name" value="MRNA (2'-O-METHYLADENOSINE-N(6)-)-METHYLTRANSFERASE"/>
    <property type="match status" value="1"/>
</dbReference>
<feature type="compositionally biased region" description="Acidic residues" evidence="1">
    <location>
        <begin position="68"/>
        <end position="77"/>
    </location>
</feature>
<feature type="region of interest" description="Disordered" evidence="1">
    <location>
        <begin position="333"/>
        <end position="358"/>
    </location>
</feature>
<feature type="compositionally biased region" description="Gly residues" evidence="1">
    <location>
        <begin position="34"/>
        <end position="43"/>
    </location>
</feature>